<protein>
    <submittedName>
        <fullName evidence="2">Uncharacterized protein</fullName>
    </submittedName>
</protein>
<dbReference type="EMBL" id="JBHFNQ010000225">
    <property type="protein sequence ID" value="MFB2881449.1"/>
    <property type="molecule type" value="Genomic_DNA"/>
</dbReference>
<keyword evidence="1" id="KW-1133">Transmembrane helix</keyword>
<comment type="caution">
    <text evidence="2">The sequence shown here is derived from an EMBL/GenBank/DDBJ whole genome shotgun (WGS) entry which is preliminary data.</text>
</comment>
<feature type="transmembrane region" description="Helical" evidence="1">
    <location>
        <begin position="134"/>
        <end position="152"/>
    </location>
</feature>
<name>A0ABV4XF67_9CYAN</name>
<organism evidence="2 3">
    <name type="scientific">Floridaenema aerugineum BLCC-F46</name>
    <dbReference type="NCBI Taxonomy" id="3153654"/>
    <lineage>
        <taxon>Bacteria</taxon>
        <taxon>Bacillati</taxon>
        <taxon>Cyanobacteriota</taxon>
        <taxon>Cyanophyceae</taxon>
        <taxon>Oscillatoriophycideae</taxon>
        <taxon>Aerosakkonematales</taxon>
        <taxon>Aerosakkonemataceae</taxon>
        <taxon>Floridanema</taxon>
        <taxon>Floridanema aerugineum</taxon>
    </lineage>
</organism>
<evidence type="ECO:0000313" key="2">
    <source>
        <dbReference type="EMBL" id="MFB2881449.1"/>
    </source>
</evidence>
<feature type="transmembrane region" description="Helical" evidence="1">
    <location>
        <begin position="105"/>
        <end position="122"/>
    </location>
</feature>
<evidence type="ECO:0000256" key="1">
    <source>
        <dbReference type="SAM" id="Phobius"/>
    </source>
</evidence>
<dbReference type="RefSeq" id="WP_413274431.1">
    <property type="nucleotide sequence ID" value="NZ_JBHFNQ010000225.1"/>
</dbReference>
<proteinExistence type="predicted"/>
<evidence type="ECO:0000313" key="3">
    <source>
        <dbReference type="Proteomes" id="UP001576774"/>
    </source>
</evidence>
<keyword evidence="1" id="KW-0472">Membrane</keyword>
<dbReference type="Proteomes" id="UP001576774">
    <property type="component" value="Unassembled WGS sequence"/>
</dbReference>
<keyword evidence="1" id="KW-0812">Transmembrane</keyword>
<keyword evidence="3" id="KW-1185">Reference proteome</keyword>
<gene>
    <name evidence="2" type="ORF">ACE1CC_31740</name>
</gene>
<accession>A0ABV4XF67</accession>
<reference evidence="2 3" key="1">
    <citation type="submission" date="2024-09" db="EMBL/GenBank/DDBJ databases">
        <title>Floridaenema gen nov. (Aerosakkonemataceae, Aerosakkonematales ord. nov., Cyanobacteria) from benthic tropical and subtropical fresh waters, with the description of four new species.</title>
        <authorList>
            <person name="Moretto J.A."/>
            <person name="Berthold D.E."/>
            <person name="Lefler F.W."/>
            <person name="Huang I.-S."/>
            <person name="Laughinghouse H. IV."/>
        </authorList>
    </citation>
    <scope>NUCLEOTIDE SEQUENCE [LARGE SCALE GENOMIC DNA]</scope>
    <source>
        <strain evidence="2 3">BLCC-F46</strain>
    </source>
</reference>
<sequence length="161" mass="18346">MSDRSLNRGNEQANKPIYSRVWDGLKSFPKVLAEGSPNPPKVSGPAAAALISAGFGSFLMMIFHHLVETSESFDRMLCQIGSWMPGSHSNDKMYGAIDSYTGKQTILLIGWLGSWLFLHLIWRKKNIKPRTMFFWMFIFFVAATVMTWHPLFPYLPLMPEN</sequence>
<feature type="transmembrane region" description="Helical" evidence="1">
    <location>
        <begin position="46"/>
        <end position="67"/>
    </location>
</feature>